<keyword evidence="1" id="KW-0732">Signal</keyword>
<evidence type="ECO:0000313" key="2">
    <source>
        <dbReference type="EMBL" id="AFL84069.1"/>
    </source>
</evidence>
<dbReference type="RefSeq" id="WP_014772063.1">
    <property type="nucleotide sequence ID" value="NC_018010.1"/>
</dbReference>
<reference evidence="3" key="1">
    <citation type="submission" date="2012-06" db="EMBL/GenBank/DDBJ databases">
        <title>The complete genome of Belliella baltica DSM 15883.</title>
        <authorList>
            <person name="Lucas S."/>
            <person name="Copeland A."/>
            <person name="Lapidus A."/>
            <person name="Goodwin L."/>
            <person name="Pitluck S."/>
            <person name="Peters L."/>
            <person name="Mikhailova N."/>
            <person name="Davenport K."/>
            <person name="Kyrpides N."/>
            <person name="Mavromatis K."/>
            <person name="Pagani I."/>
            <person name="Ivanova N."/>
            <person name="Ovchinnikova G."/>
            <person name="Zeytun A."/>
            <person name="Detter J.C."/>
            <person name="Han C."/>
            <person name="Land M."/>
            <person name="Hauser L."/>
            <person name="Markowitz V."/>
            <person name="Cheng J.-F."/>
            <person name="Hugenholtz P."/>
            <person name="Woyke T."/>
            <person name="Wu D."/>
            <person name="Tindall B."/>
            <person name="Pomrenke H."/>
            <person name="Brambilla E."/>
            <person name="Klenk H.-P."/>
            <person name="Eisen J.A."/>
        </authorList>
    </citation>
    <scope>NUCLEOTIDE SEQUENCE [LARGE SCALE GENOMIC DNA]</scope>
    <source>
        <strain evidence="3">DSM 15883 / CIP 108006 / LMG 21964 / BA134</strain>
    </source>
</reference>
<dbReference type="EMBL" id="CP003281">
    <property type="protein sequence ID" value="AFL84069.1"/>
    <property type="molecule type" value="Genomic_DNA"/>
</dbReference>
<proteinExistence type="predicted"/>
<name>I3Z4A1_BELBD</name>
<dbReference type="Proteomes" id="UP000006050">
    <property type="component" value="Chromosome"/>
</dbReference>
<dbReference type="STRING" id="866536.Belba_1452"/>
<evidence type="ECO:0000256" key="1">
    <source>
        <dbReference type="SAM" id="SignalP"/>
    </source>
</evidence>
<feature type="chain" id="PRO_5003683267" evidence="1">
    <location>
        <begin position="32"/>
        <end position="64"/>
    </location>
</feature>
<gene>
    <name evidence="2" type="ordered locus">Belba_1452</name>
</gene>
<accession>I3Z4A1</accession>
<feature type="signal peptide" evidence="1">
    <location>
        <begin position="1"/>
        <end position="31"/>
    </location>
</feature>
<dbReference type="KEGG" id="bbd:Belba_1452"/>
<dbReference type="HOGENOM" id="CLU_2858680_0_0_10"/>
<organism evidence="2 3">
    <name type="scientific">Belliella baltica (strain DSM 15883 / CIP 108006 / LMG 21964 / BA134)</name>
    <dbReference type="NCBI Taxonomy" id="866536"/>
    <lineage>
        <taxon>Bacteria</taxon>
        <taxon>Pseudomonadati</taxon>
        <taxon>Bacteroidota</taxon>
        <taxon>Cytophagia</taxon>
        <taxon>Cytophagales</taxon>
        <taxon>Cyclobacteriaceae</taxon>
        <taxon>Belliella</taxon>
    </lineage>
</organism>
<protein>
    <submittedName>
        <fullName evidence="2">Uncharacterized protein</fullName>
    </submittedName>
</protein>
<sequence length="64" mass="6753">MKKIKILTIAGSLTALSLVGISFLGNNSAEAQRSIPTCQDDGKRCVKPVETNTCVCESEIGAIQ</sequence>
<dbReference type="AlphaFoldDB" id="I3Z4A1"/>
<keyword evidence="3" id="KW-1185">Reference proteome</keyword>
<evidence type="ECO:0000313" key="3">
    <source>
        <dbReference type="Proteomes" id="UP000006050"/>
    </source>
</evidence>